<feature type="compositionally biased region" description="Polar residues" evidence="1">
    <location>
        <begin position="33"/>
        <end position="60"/>
    </location>
</feature>
<evidence type="ECO:0000313" key="2">
    <source>
        <dbReference type="EMBL" id="EPS64151.1"/>
    </source>
</evidence>
<accession>S8CHR9</accession>
<feature type="compositionally biased region" description="Basic and acidic residues" evidence="1">
    <location>
        <begin position="199"/>
        <end position="210"/>
    </location>
</feature>
<feature type="compositionally biased region" description="Basic and acidic residues" evidence="1">
    <location>
        <begin position="63"/>
        <end position="73"/>
    </location>
</feature>
<feature type="region of interest" description="Disordered" evidence="1">
    <location>
        <begin position="1"/>
        <end position="210"/>
    </location>
</feature>
<protein>
    <submittedName>
        <fullName evidence="2">Uncharacterized protein</fullName>
    </submittedName>
</protein>
<evidence type="ECO:0000313" key="3">
    <source>
        <dbReference type="Proteomes" id="UP000015453"/>
    </source>
</evidence>
<organism evidence="2 3">
    <name type="scientific">Genlisea aurea</name>
    <dbReference type="NCBI Taxonomy" id="192259"/>
    <lineage>
        <taxon>Eukaryota</taxon>
        <taxon>Viridiplantae</taxon>
        <taxon>Streptophyta</taxon>
        <taxon>Embryophyta</taxon>
        <taxon>Tracheophyta</taxon>
        <taxon>Spermatophyta</taxon>
        <taxon>Magnoliopsida</taxon>
        <taxon>eudicotyledons</taxon>
        <taxon>Gunneridae</taxon>
        <taxon>Pentapetalae</taxon>
        <taxon>asterids</taxon>
        <taxon>lamiids</taxon>
        <taxon>Lamiales</taxon>
        <taxon>Lentibulariaceae</taxon>
        <taxon>Genlisea</taxon>
    </lineage>
</organism>
<feature type="compositionally biased region" description="Polar residues" evidence="1">
    <location>
        <begin position="171"/>
        <end position="184"/>
    </location>
</feature>
<keyword evidence="3" id="KW-1185">Reference proteome</keyword>
<evidence type="ECO:0000256" key="1">
    <source>
        <dbReference type="SAM" id="MobiDB-lite"/>
    </source>
</evidence>
<dbReference type="EMBL" id="AUSU01005014">
    <property type="protein sequence ID" value="EPS64151.1"/>
    <property type="molecule type" value="Genomic_DNA"/>
</dbReference>
<proteinExistence type="predicted"/>
<gene>
    <name evidence="2" type="ORF">M569_10631</name>
</gene>
<feature type="compositionally biased region" description="Basic residues" evidence="1">
    <location>
        <begin position="189"/>
        <end position="198"/>
    </location>
</feature>
<feature type="compositionally biased region" description="Basic and acidic residues" evidence="1">
    <location>
        <begin position="144"/>
        <end position="162"/>
    </location>
</feature>
<dbReference type="AlphaFoldDB" id="S8CHR9"/>
<reference evidence="2 3" key="1">
    <citation type="journal article" date="2013" name="BMC Genomics">
        <title>The miniature genome of a carnivorous plant Genlisea aurea contains a low number of genes and short non-coding sequences.</title>
        <authorList>
            <person name="Leushkin E.V."/>
            <person name="Sutormin R.A."/>
            <person name="Nabieva E.R."/>
            <person name="Penin A.A."/>
            <person name="Kondrashov A.S."/>
            <person name="Logacheva M.D."/>
        </authorList>
    </citation>
    <scope>NUCLEOTIDE SEQUENCE [LARGE SCALE GENOMIC DNA]</scope>
</reference>
<comment type="caution">
    <text evidence="2">The sequence shown here is derived from an EMBL/GenBank/DDBJ whole genome shotgun (WGS) entry which is preliminary data.</text>
</comment>
<name>S8CHR9_9LAMI</name>
<sequence length="210" mass="22221">MTPDNRDLPCESVPISPAAVKRSGEGKSPEALQENTAFQASQTRKLTNGTKDVASSNQDSIADESHSEQDSVVRKQGRIKKAVSNETAKISERDNLSEAKQPQGSAERQGSPKSNGGTRSNSEASSADDKIGTAGKNSDGGPSLKKEDDSVKNDGNGTRDSEIGSPVRNLGDSSSKIESGSLTDQEVKKRGRGRPRKSVAKEDHGNVFPD</sequence>
<feature type="compositionally biased region" description="Polar residues" evidence="1">
    <location>
        <begin position="98"/>
        <end position="125"/>
    </location>
</feature>
<dbReference type="Proteomes" id="UP000015453">
    <property type="component" value="Unassembled WGS sequence"/>
</dbReference>